<dbReference type="OrthoDB" id="429467at2759"/>
<dbReference type="InterPro" id="IPR002048">
    <property type="entry name" value="EF_hand_dom"/>
</dbReference>
<dbReference type="SUPFAM" id="SSF47473">
    <property type="entry name" value="EF-hand"/>
    <property type="match status" value="1"/>
</dbReference>
<dbReference type="FunFam" id="1.10.238.10:FF:000178">
    <property type="entry name" value="Calmodulin-2 A"/>
    <property type="match status" value="1"/>
</dbReference>
<dbReference type="Gene3D" id="1.10.238.10">
    <property type="entry name" value="EF-hand"/>
    <property type="match status" value="1"/>
</dbReference>
<keyword evidence="6" id="KW-0677">Repeat</keyword>
<dbReference type="GO" id="GO:0005509">
    <property type="term" value="F:calcium ion binding"/>
    <property type="evidence" value="ECO:0007669"/>
    <property type="project" value="InterPro"/>
</dbReference>
<dbReference type="eggNOG" id="KOG0028">
    <property type="taxonomic scope" value="Eukaryota"/>
</dbReference>
<keyword evidence="8" id="KW-0007">Acetylation</keyword>
<dbReference type="GeneID" id="7843957"/>
<evidence type="ECO:0000256" key="2">
    <source>
        <dbReference type="ARBA" id="ARBA00005253"/>
    </source>
</evidence>
<evidence type="ECO:0000256" key="10">
    <source>
        <dbReference type="ARBA" id="ARBA00025692"/>
    </source>
</evidence>
<dbReference type="PANTHER" id="PTHR23048:SF0">
    <property type="entry name" value="CALMODULIN LIKE 3"/>
    <property type="match status" value="1"/>
</dbReference>
<feature type="domain" description="EF-hand" evidence="11">
    <location>
        <begin position="65"/>
        <end position="100"/>
    </location>
</feature>
<organism evidence="12 13">
    <name type="scientific">Tetrahymena thermophila (strain SB210)</name>
    <dbReference type="NCBI Taxonomy" id="312017"/>
    <lineage>
        <taxon>Eukaryota</taxon>
        <taxon>Sar</taxon>
        <taxon>Alveolata</taxon>
        <taxon>Ciliophora</taxon>
        <taxon>Intramacronucleata</taxon>
        <taxon>Oligohymenophorea</taxon>
        <taxon>Hymenostomatida</taxon>
        <taxon>Tetrahymenina</taxon>
        <taxon>Tetrahymenidae</taxon>
        <taxon>Tetrahymena</taxon>
    </lineage>
</organism>
<keyword evidence="4" id="KW-0963">Cytoplasm</keyword>
<keyword evidence="13" id="KW-1185">Reference proteome</keyword>
<evidence type="ECO:0000256" key="3">
    <source>
        <dbReference type="ARBA" id="ARBA00020786"/>
    </source>
</evidence>
<keyword evidence="7" id="KW-0106">Calcium</keyword>
<dbReference type="STRING" id="312017.Q23CU0"/>
<evidence type="ECO:0000256" key="6">
    <source>
        <dbReference type="ARBA" id="ARBA00022737"/>
    </source>
</evidence>
<dbReference type="EMBL" id="GG662712">
    <property type="protein sequence ID" value="EAR94400.1"/>
    <property type="molecule type" value="Genomic_DNA"/>
</dbReference>
<evidence type="ECO:0000256" key="8">
    <source>
        <dbReference type="ARBA" id="ARBA00022990"/>
    </source>
</evidence>
<sequence length="208" mass="24132">MSRSSMFSSPLKRERPSSIYHNNFNNLGVVNQNDLSYNSQLSESQAFSNKVFDAKDYATDGLTEQEVHIYKQVFDLYDQTGEGYLNPGKIRNAMKKYGNYNASLQLVYEIQSNFDNNLDGKIDFEEFVRMMRMKPCQQDSAEDVKHIFQQISNYQDEGITPEDLVELALSCNDTLSYEDAVKIIKKLEPNSEKLSMKKFIEFNLRCEF</sequence>
<gene>
    <name evidence="12" type="ORF">TTHERM_00052500</name>
</gene>
<evidence type="ECO:0000256" key="5">
    <source>
        <dbReference type="ARBA" id="ARBA00022723"/>
    </source>
</evidence>
<dbReference type="OMA" id="QGFIRYM"/>
<dbReference type="PANTHER" id="PTHR23048">
    <property type="entry name" value="MYOSIN LIGHT CHAIN 1, 3"/>
    <property type="match status" value="1"/>
</dbReference>
<dbReference type="Pfam" id="PF13499">
    <property type="entry name" value="EF-hand_7"/>
    <property type="match status" value="1"/>
</dbReference>
<dbReference type="Proteomes" id="UP000009168">
    <property type="component" value="Unassembled WGS sequence"/>
</dbReference>
<accession>Q23CU0</accession>
<dbReference type="PROSITE" id="PS50222">
    <property type="entry name" value="EF_HAND_2"/>
    <property type="match status" value="2"/>
</dbReference>
<evidence type="ECO:0000313" key="13">
    <source>
        <dbReference type="Proteomes" id="UP000009168"/>
    </source>
</evidence>
<evidence type="ECO:0000256" key="7">
    <source>
        <dbReference type="ARBA" id="ARBA00022837"/>
    </source>
</evidence>
<dbReference type="KEGG" id="tet:TTHERM_00052500"/>
<feature type="domain" description="EF-hand" evidence="11">
    <location>
        <begin position="102"/>
        <end position="137"/>
    </location>
</feature>
<dbReference type="InParanoid" id="Q23CU0"/>
<evidence type="ECO:0000256" key="9">
    <source>
        <dbReference type="ARBA" id="ARBA00023212"/>
    </source>
</evidence>
<name>Q23CU0_TETTS</name>
<evidence type="ECO:0000256" key="4">
    <source>
        <dbReference type="ARBA" id="ARBA00022490"/>
    </source>
</evidence>
<dbReference type="InterPro" id="IPR011992">
    <property type="entry name" value="EF-hand-dom_pair"/>
</dbReference>
<comment type="subcellular location">
    <subcellularLocation>
        <location evidence="1">Cytoplasm</location>
        <location evidence="1">Cytoskeleton</location>
    </subcellularLocation>
</comment>
<comment type="similarity">
    <text evidence="2">Belongs to the centrin family.</text>
</comment>
<evidence type="ECO:0000256" key="1">
    <source>
        <dbReference type="ARBA" id="ARBA00004245"/>
    </source>
</evidence>
<dbReference type="SMART" id="SM00054">
    <property type="entry name" value="EFh"/>
    <property type="match status" value="2"/>
</dbReference>
<dbReference type="InterPro" id="IPR050230">
    <property type="entry name" value="CALM/Myosin/TropC-like"/>
</dbReference>
<dbReference type="GO" id="GO:0016460">
    <property type="term" value="C:myosin II complex"/>
    <property type="evidence" value="ECO:0007669"/>
    <property type="project" value="TreeGrafter"/>
</dbReference>
<comment type="function">
    <text evidence="10">Plays a fundamental role in microtubule organizing center structure and function. Component of the infraciliary lattice (ICL) and the ciliary basal bodies.</text>
</comment>
<dbReference type="AlphaFoldDB" id="Q23CU0"/>
<protein>
    <recommendedName>
        <fullName evidence="3">Calmodulin</fullName>
    </recommendedName>
</protein>
<dbReference type="HOGENOM" id="CLU_1323245_0_0_1"/>
<proteinExistence type="inferred from homology"/>
<keyword evidence="9" id="KW-0206">Cytoskeleton</keyword>
<evidence type="ECO:0000313" key="12">
    <source>
        <dbReference type="EMBL" id="EAR94400.1"/>
    </source>
</evidence>
<keyword evidence="5" id="KW-0479">Metal-binding</keyword>
<reference evidence="13" key="1">
    <citation type="journal article" date="2006" name="PLoS Biol.">
        <title>Macronuclear genome sequence of the ciliate Tetrahymena thermophila, a model eukaryote.</title>
        <authorList>
            <person name="Eisen J.A."/>
            <person name="Coyne R.S."/>
            <person name="Wu M."/>
            <person name="Wu D."/>
            <person name="Thiagarajan M."/>
            <person name="Wortman J.R."/>
            <person name="Badger J.H."/>
            <person name="Ren Q."/>
            <person name="Amedeo P."/>
            <person name="Jones K.M."/>
            <person name="Tallon L.J."/>
            <person name="Delcher A.L."/>
            <person name="Salzberg S.L."/>
            <person name="Silva J.C."/>
            <person name="Haas B.J."/>
            <person name="Majoros W.H."/>
            <person name="Farzad M."/>
            <person name="Carlton J.M."/>
            <person name="Smith R.K. Jr."/>
            <person name="Garg J."/>
            <person name="Pearlman R.E."/>
            <person name="Karrer K.M."/>
            <person name="Sun L."/>
            <person name="Manning G."/>
            <person name="Elde N.C."/>
            <person name="Turkewitz A.P."/>
            <person name="Asai D.J."/>
            <person name="Wilkes D.E."/>
            <person name="Wang Y."/>
            <person name="Cai H."/>
            <person name="Collins K."/>
            <person name="Stewart B.A."/>
            <person name="Lee S.R."/>
            <person name="Wilamowska K."/>
            <person name="Weinberg Z."/>
            <person name="Ruzzo W.L."/>
            <person name="Wloga D."/>
            <person name="Gaertig J."/>
            <person name="Frankel J."/>
            <person name="Tsao C.-C."/>
            <person name="Gorovsky M.A."/>
            <person name="Keeling P.J."/>
            <person name="Waller R.F."/>
            <person name="Patron N.J."/>
            <person name="Cherry J.M."/>
            <person name="Stover N.A."/>
            <person name="Krieger C.J."/>
            <person name="del Toro C."/>
            <person name="Ryder H.F."/>
            <person name="Williamson S.C."/>
            <person name="Barbeau R.A."/>
            <person name="Hamilton E.P."/>
            <person name="Orias E."/>
        </authorList>
    </citation>
    <scope>NUCLEOTIDE SEQUENCE [LARGE SCALE GENOMIC DNA]</scope>
    <source>
        <strain evidence="13">SB210</strain>
    </source>
</reference>
<dbReference type="RefSeq" id="XP_001014946.1">
    <property type="nucleotide sequence ID" value="XM_001014946.3"/>
</dbReference>
<evidence type="ECO:0000259" key="11">
    <source>
        <dbReference type="PROSITE" id="PS50222"/>
    </source>
</evidence>